<keyword evidence="2" id="KW-1133">Transmembrane helix</keyword>
<dbReference type="AlphaFoldDB" id="A0AAU7KFX2"/>
<feature type="compositionally biased region" description="Polar residues" evidence="1">
    <location>
        <begin position="96"/>
        <end position="105"/>
    </location>
</feature>
<evidence type="ECO:0000313" key="3">
    <source>
        <dbReference type="EMBL" id="XBO70580.1"/>
    </source>
</evidence>
<accession>A0AAU7KFX2</accession>
<organism evidence="3">
    <name type="scientific">Halomonas sp. RT37</name>
    <dbReference type="NCBI Taxonomy" id="2950872"/>
    <lineage>
        <taxon>Bacteria</taxon>
        <taxon>Pseudomonadati</taxon>
        <taxon>Pseudomonadota</taxon>
        <taxon>Gammaproteobacteria</taxon>
        <taxon>Oceanospirillales</taxon>
        <taxon>Halomonadaceae</taxon>
        <taxon>Halomonas</taxon>
    </lineage>
</organism>
<protein>
    <recommendedName>
        <fullName evidence="4">PilZ domain-containing protein</fullName>
    </recommendedName>
</protein>
<keyword evidence="2" id="KW-0812">Transmembrane</keyword>
<evidence type="ECO:0008006" key="4">
    <source>
        <dbReference type="Google" id="ProtNLM"/>
    </source>
</evidence>
<sequence>MEWISSHGTFLQFMTSLGTLAVWIFYAQLLYAGFRRQRRPKVVINQVMGLSTQGRCLISNMSAEGIHIETVQVWLHEKCGIRRCTVSEVDTDENGDTPTSISRGTLQGPLPSNAHLDAGEIDSLVRRARAADIEDEDNTLCEGEDSDYVLELLVLYIYSSAPGIMGASRSFVFDDNGQARPHHLETQQLRGYRDRKRMARIYRNYLDR</sequence>
<dbReference type="EMBL" id="CP098827">
    <property type="protein sequence ID" value="XBO70580.1"/>
    <property type="molecule type" value="Genomic_DNA"/>
</dbReference>
<feature type="region of interest" description="Disordered" evidence="1">
    <location>
        <begin position="90"/>
        <end position="109"/>
    </location>
</feature>
<evidence type="ECO:0000256" key="2">
    <source>
        <dbReference type="SAM" id="Phobius"/>
    </source>
</evidence>
<proteinExistence type="predicted"/>
<evidence type="ECO:0000256" key="1">
    <source>
        <dbReference type="SAM" id="MobiDB-lite"/>
    </source>
</evidence>
<dbReference type="RefSeq" id="WP_213230446.1">
    <property type="nucleotide sequence ID" value="NZ_CP098827.1"/>
</dbReference>
<name>A0AAU7KFX2_9GAMM</name>
<gene>
    <name evidence="3" type="ORF">NFG58_18540</name>
</gene>
<keyword evidence="2" id="KW-0472">Membrane</keyword>
<feature type="transmembrane region" description="Helical" evidence="2">
    <location>
        <begin position="12"/>
        <end position="31"/>
    </location>
</feature>
<reference evidence="3" key="1">
    <citation type="submission" date="2022-06" db="EMBL/GenBank/DDBJ databases">
        <title>A novel DMS-producing enzyme.</title>
        <authorList>
            <person name="Zhang Y."/>
        </authorList>
    </citation>
    <scope>NUCLEOTIDE SEQUENCE</scope>
    <source>
        <strain evidence="3">RT37</strain>
    </source>
</reference>